<evidence type="ECO:0000259" key="1">
    <source>
        <dbReference type="Pfam" id="PF04230"/>
    </source>
</evidence>
<evidence type="ECO:0000313" key="3">
    <source>
        <dbReference type="Proteomes" id="UP001156660"/>
    </source>
</evidence>
<accession>A0ABQ6ALT3</accession>
<organism evidence="2 3">
    <name type="scientific">Aliivibrio sifiae</name>
    <dbReference type="NCBI Taxonomy" id="566293"/>
    <lineage>
        <taxon>Bacteria</taxon>
        <taxon>Pseudomonadati</taxon>
        <taxon>Pseudomonadota</taxon>
        <taxon>Gammaproteobacteria</taxon>
        <taxon>Vibrionales</taxon>
        <taxon>Vibrionaceae</taxon>
        <taxon>Aliivibrio</taxon>
    </lineage>
</organism>
<feature type="domain" description="Polysaccharide pyruvyl transferase" evidence="1">
    <location>
        <begin position="38"/>
        <end position="291"/>
    </location>
</feature>
<dbReference type="RefSeq" id="WP_061013241.1">
    <property type="nucleotide sequence ID" value="NZ_BSOU01000010.1"/>
</dbReference>
<comment type="caution">
    <text evidence="2">The sequence shown here is derived from an EMBL/GenBank/DDBJ whole genome shotgun (WGS) entry which is preliminary data.</text>
</comment>
<dbReference type="Proteomes" id="UP001156660">
    <property type="component" value="Unassembled WGS sequence"/>
</dbReference>
<dbReference type="InterPro" id="IPR007345">
    <property type="entry name" value="Polysacch_pyruvyl_Trfase"/>
</dbReference>
<keyword evidence="3" id="KW-1185">Reference proteome</keyword>
<sequence>MSKKLNKKVKKYALNKYFFKETDPSLIGIYDTSYGSLNVGDEIINQATRKVITELFNKHQHLTASTHDGTSSFGIYNFNRCLHRFVCGSNIFSRNMLHSNQWNIDLIDTLRMKDIIALGVGWGRYEKKEISPMTKWFYHHLLDSNAIHSVRDNFTKQKLNGIGINNVINTGCPTMWELTDDHCSQIPTSKAKNVAVTLTDYRKDIDSDTFLLNTLSKNYDNIYLWLQGDGDAKYITSLQLNLPNLTILPARLSAYENLLTSDDMDFVGTRLHAGIKALQNKKRSIIIGVDNRAIEKQKDFNLTVISRDKLKEQLADKVNSNFSTEINIPTENIREWKTQFK</sequence>
<name>A0ABQ6ALT3_9GAMM</name>
<dbReference type="EMBL" id="BSOU01000010">
    <property type="protein sequence ID" value="GLR76392.1"/>
    <property type="molecule type" value="Genomic_DNA"/>
</dbReference>
<dbReference type="Pfam" id="PF04230">
    <property type="entry name" value="PS_pyruv_trans"/>
    <property type="match status" value="1"/>
</dbReference>
<reference evidence="3" key="1">
    <citation type="journal article" date="2019" name="Int. J. Syst. Evol. Microbiol.">
        <title>The Global Catalogue of Microorganisms (GCM) 10K type strain sequencing project: providing services to taxonomists for standard genome sequencing and annotation.</title>
        <authorList>
            <consortium name="The Broad Institute Genomics Platform"/>
            <consortium name="The Broad Institute Genome Sequencing Center for Infectious Disease"/>
            <person name="Wu L."/>
            <person name="Ma J."/>
        </authorList>
    </citation>
    <scope>NUCLEOTIDE SEQUENCE [LARGE SCALE GENOMIC DNA]</scope>
    <source>
        <strain evidence="3">NBRC 105001</strain>
    </source>
</reference>
<proteinExistence type="predicted"/>
<gene>
    <name evidence="2" type="ORF">GCM10007855_32670</name>
</gene>
<protein>
    <recommendedName>
        <fullName evidence="1">Polysaccharide pyruvyl transferase domain-containing protein</fullName>
    </recommendedName>
</protein>
<evidence type="ECO:0000313" key="2">
    <source>
        <dbReference type="EMBL" id="GLR76392.1"/>
    </source>
</evidence>